<evidence type="ECO:0000256" key="3">
    <source>
        <dbReference type="ARBA" id="ARBA00022679"/>
    </source>
</evidence>
<dbReference type="InterPro" id="IPR050210">
    <property type="entry name" value="tRNA_Adenine-N(6)_MTase"/>
</dbReference>
<accession>A0A8I2HAS4</accession>
<dbReference type="InterPro" id="IPR002052">
    <property type="entry name" value="DNA_methylase_N6_adenine_CS"/>
</dbReference>
<keyword evidence="2 6" id="KW-0489">Methyltransferase</keyword>
<evidence type="ECO:0000256" key="6">
    <source>
        <dbReference type="HAMAP-Rule" id="MF_01872"/>
    </source>
</evidence>
<reference evidence="9 11" key="2">
    <citation type="submission" date="2023-10" db="EMBL/GenBank/DDBJ databases">
        <title>To unveil natural product biosynthetic capacity in Pseudoalteromonas.</title>
        <authorList>
            <person name="Wang J."/>
        </authorList>
    </citation>
    <scope>NUCLEOTIDE SEQUENCE [LARGE SCALE GENOMIC DNA]</scope>
    <source>
        <strain evidence="9 11">DSM 15914</strain>
    </source>
</reference>
<dbReference type="HAMAP" id="MF_01872">
    <property type="entry name" value="tRNA_methyltr_YfiC"/>
    <property type="match status" value="1"/>
</dbReference>
<evidence type="ECO:0000256" key="2">
    <source>
        <dbReference type="ARBA" id="ARBA00022603"/>
    </source>
</evidence>
<reference evidence="8" key="1">
    <citation type="submission" date="2019-10" db="EMBL/GenBank/DDBJ databases">
        <authorList>
            <person name="Paulsen S."/>
        </authorList>
    </citation>
    <scope>NUCLEOTIDE SEQUENCE</scope>
    <source>
        <strain evidence="8">LMG 19692</strain>
    </source>
</reference>
<evidence type="ECO:0000256" key="1">
    <source>
        <dbReference type="ARBA" id="ARBA00022490"/>
    </source>
</evidence>
<evidence type="ECO:0000313" key="10">
    <source>
        <dbReference type="Proteomes" id="UP000646877"/>
    </source>
</evidence>
<comment type="subcellular location">
    <subcellularLocation>
        <location evidence="6">Cytoplasm</location>
    </subcellularLocation>
</comment>
<feature type="domain" description="Methyltransferase small" evidence="7">
    <location>
        <begin position="32"/>
        <end position="115"/>
    </location>
</feature>
<gene>
    <name evidence="8" type="ORF">F9Y85_23675</name>
    <name evidence="9" type="ORF">R5H13_13825</name>
</gene>
<dbReference type="Proteomes" id="UP000646877">
    <property type="component" value="Unassembled WGS sequence"/>
</dbReference>
<organism evidence="8 10">
    <name type="scientific">Pseudoalteromonas maricaloris</name>
    <dbReference type="NCBI Taxonomy" id="184924"/>
    <lineage>
        <taxon>Bacteria</taxon>
        <taxon>Pseudomonadati</taxon>
        <taxon>Pseudomonadota</taxon>
        <taxon>Gammaproteobacteria</taxon>
        <taxon>Alteromonadales</taxon>
        <taxon>Pseudoalteromonadaceae</taxon>
        <taxon>Pseudoalteromonas</taxon>
    </lineage>
</organism>
<dbReference type="PANTHER" id="PTHR47739">
    <property type="entry name" value="TRNA1(VAL) (ADENINE(37)-N6)-METHYLTRANSFERASE"/>
    <property type="match status" value="1"/>
</dbReference>
<evidence type="ECO:0000259" key="7">
    <source>
        <dbReference type="Pfam" id="PF05175"/>
    </source>
</evidence>
<keyword evidence="3 6" id="KW-0808">Transferase</keyword>
<dbReference type="RefSeq" id="WP_193522603.1">
    <property type="nucleotide sequence ID" value="NZ_CBCSDF010000004.1"/>
</dbReference>
<keyword evidence="1 6" id="KW-0963">Cytoplasm</keyword>
<comment type="catalytic activity">
    <reaction evidence="6">
        <text>adenosine(37) in tRNA1(Val) + S-adenosyl-L-methionine = N(6)-methyladenosine(37) in tRNA1(Val) + S-adenosyl-L-homocysteine + H(+)</text>
        <dbReference type="Rhea" id="RHEA:43160"/>
        <dbReference type="Rhea" id="RHEA-COMP:10369"/>
        <dbReference type="Rhea" id="RHEA-COMP:10370"/>
        <dbReference type="ChEBI" id="CHEBI:15378"/>
        <dbReference type="ChEBI" id="CHEBI:57856"/>
        <dbReference type="ChEBI" id="CHEBI:59789"/>
        <dbReference type="ChEBI" id="CHEBI:74411"/>
        <dbReference type="ChEBI" id="CHEBI:74449"/>
        <dbReference type="EC" id="2.1.1.223"/>
    </reaction>
</comment>
<dbReference type="PROSITE" id="PS00092">
    <property type="entry name" value="N6_MTASE"/>
    <property type="match status" value="1"/>
</dbReference>
<keyword evidence="11" id="KW-1185">Reference proteome</keyword>
<dbReference type="EC" id="2.1.1.223" evidence="6"/>
<name>A0A8I2HAS4_9GAMM</name>
<dbReference type="PANTHER" id="PTHR47739:SF1">
    <property type="entry name" value="TRNA1(VAL) (ADENINE(37)-N6)-METHYLTRANSFERASE"/>
    <property type="match status" value="1"/>
</dbReference>
<evidence type="ECO:0000256" key="5">
    <source>
        <dbReference type="ARBA" id="ARBA00022694"/>
    </source>
</evidence>
<dbReference type="Pfam" id="PF05175">
    <property type="entry name" value="MTS"/>
    <property type="match status" value="1"/>
</dbReference>
<dbReference type="GO" id="GO:0016430">
    <property type="term" value="F:tRNA (adenine-N6)-methyltransferase activity"/>
    <property type="evidence" value="ECO:0007669"/>
    <property type="project" value="UniProtKB-UniRule"/>
</dbReference>
<keyword evidence="4 6" id="KW-0949">S-adenosyl-L-methionine</keyword>
<keyword evidence="5 6" id="KW-0819">tRNA processing</keyword>
<dbReference type="SUPFAM" id="SSF53335">
    <property type="entry name" value="S-adenosyl-L-methionine-dependent methyltransferases"/>
    <property type="match status" value="1"/>
</dbReference>
<dbReference type="Proteomes" id="UP001304419">
    <property type="component" value="Chromosome 1"/>
</dbReference>
<proteinExistence type="inferred from homology"/>
<evidence type="ECO:0000313" key="9">
    <source>
        <dbReference type="EMBL" id="WOX27724.1"/>
    </source>
</evidence>
<dbReference type="GO" id="GO:0003676">
    <property type="term" value="F:nucleic acid binding"/>
    <property type="evidence" value="ECO:0007669"/>
    <property type="project" value="InterPro"/>
</dbReference>
<comment type="function">
    <text evidence="6">Specifically methylates the adenine in position 37 of tRNA(1)(Val) (anticodon cmo5UAC).</text>
</comment>
<dbReference type="GO" id="GO:0008033">
    <property type="term" value="P:tRNA processing"/>
    <property type="evidence" value="ECO:0007669"/>
    <property type="project" value="UniProtKB-UniRule"/>
</dbReference>
<evidence type="ECO:0000313" key="11">
    <source>
        <dbReference type="Proteomes" id="UP001304419"/>
    </source>
</evidence>
<dbReference type="CDD" id="cd02440">
    <property type="entry name" value="AdoMet_MTases"/>
    <property type="match status" value="1"/>
</dbReference>
<dbReference type="InterPro" id="IPR022882">
    <property type="entry name" value="tRNA_adenine-N6_MeTrfase"/>
</dbReference>
<comment type="similarity">
    <text evidence="6">Belongs to the methyltransferase superfamily. tRNA (adenine-N(6)-)-methyltransferase family.</text>
</comment>
<dbReference type="Gene3D" id="3.40.50.150">
    <property type="entry name" value="Vaccinia Virus protein VP39"/>
    <property type="match status" value="1"/>
</dbReference>
<dbReference type="EMBL" id="CP137578">
    <property type="protein sequence ID" value="WOX27724.1"/>
    <property type="molecule type" value="Genomic_DNA"/>
</dbReference>
<protein>
    <recommendedName>
        <fullName evidence="6">tRNA1(Val) (adenine(37)-N6)-methyltransferase</fullName>
        <ecNumber evidence="6">2.1.1.223</ecNumber>
    </recommendedName>
    <alternativeName>
        <fullName evidence="6">tRNA m6A37 methyltransferase</fullName>
    </alternativeName>
</protein>
<dbReference type="GO" id="GO:0032259">
    <property type="term" value="P:methylation"/>
    <property type="evidence" value="ECO:0007669"/>
    <property type="project" value="UniProtKB-KW"/>
</dbReference>
<dbReference type="GO" id="GO:0005737">
    <property type="term" value="C:cytoplasm"/>
    <property type="evidence" value="ECO:0007669"/>
    <property type="project" value="UniProtKB-SubCell"/>
</dbReference>
<evidence type="ECO:0000256" key="4">
    <source>
        <dbReference type="ARBA" id="ARBA00022691"/>
    </source>
</evidence>
<evidence type="ECO:0000313" key="8">
    <source>
        <dbReference type="EMBL" id="NLR24254.1"/>
    </source>
</evidence>
<sequence length="234" mass="26426">MSQFAFKQFSVTQHHAAMKVSTDGILLGAWVPLAKANRIVDVGTGTGLIALMCKQRSPTSKVHAVELDDDALKDAEFNIKHSPWPDIELHRCAIQEFDSELRFDLMISNPPYFNASLKGENQARNRARHTDSLSFDALLDAFEKFTTDTGQLAVILPYQESLLFCQLAKARNWFLVSSCAIKTTPSKSYSRRLLLIGKQNIAQPSDEQSLVIYDVDNQYTNDFVSLCHEFYLKM</sequence>
<dbReference type="InterPro" id="IPR029063">
    <property type="entry name" value="SAM-dependent_MTases_sf"/>
</dbReference>
<dbReference type="InterPro" id="IPR007848">
    <property type="entry name" value="Small_mtfrase_dom"/>
</dbReference>
<dbReference type="AlphaFoldDB" id="A0A8I2HAS4"/>
<dbReference type="EMBL" id="WEIA01000026">
    <property type="protein sequence ID" value="NLR24254.1"/>
    <property type="molecule type" value="Genomic_DNA"/>
</dbReference>